<dbReference type="EMBL" id="MT144135">
    <property type="protein sequence ID" value="QJA49402.1"/>
    <property type="molecule type" value="Genomic_DNA"/>
</dbReference>
<accession>A0A6H1ZPL6</accession>
<organism evidence="1">
    <name type="scientific">viral metagenome</name>
    <dbReference type="NCBI Taxonomy" id="1070528"/>
    <lineage>
        <taxon>unclassified sequences</taxon>
        <taxon>metagenomes</taxon>
        <taxon>organismal metagenomes</taxon>
    </lineage>
</organism>
<name>A0A6H1ZPL6_9ZZZZ</name>
<evidence type="ECO:0000313" key="2">
    <source>
        <dbReference type="EMBL" id="QJA59848.1"/>
    </source>
</evidence>
<sequence length="71" mass="8627">MRPKAIRPWDEGIAVDEKEILKLWPEFERYMEGRYACIPDRYHLLIWWYRFLEGRNVQKTADSRVGRRTGG</sequence>
<evidence type="ECO:0000313" key="1">
    <source>
        <dbReference type="EMBL" id="QJA49402.1"/>
    </source>
</evidence>
<evidence type="ECO:0000313" key="3">
    <source>
        <dbReference type="EMBL" id="QJA79681.1"/>
    </source>
</evidence>
<protein>
    <submittedName>
        <fullName evidence="1">Uncharacterized protein</fullName>
    </submittedName>
</protein>
<dbReference type="AlphaFoldDB" id="A0A6H1ZPL6"/>
<proteinExistence type="predicted"/>
<reference evidence="1" key="1">
    <citation type="submission" date="2020-03" db="EMBL/GenBank/DDBJ databases">
        <title>The deep terrestrial virosphere.</title>
        <authorList>
            <person name="Holmfeldt K."/>
            <person name="Nilsson E."/>
            <person name="Simone D."/>
            <person name="Lopez-Fernandez M."/>
            <person name="Wu X."/>
            <person name="de Brujin I."/>
            <person name="Lundin D."/>
            <person name="Andersson A."/>
            <person name="Bertilsson S."/>
            <person name="Dopson M."/>
        </authorList>
    </citation>
    <scope>NUCLEOTIDE SEQUENCE</scope>
    <source>
        <strain evidence="3">MM415A00845</strain>
        <strain evidence="2">MM415B01226</strain>
        <strain evidence="1">TM448A01341</strain>
    </source>
</reference>
<gene>
    <name evidence="3" type="ORF">MM415A00845_0030</name>
    <name evidence="2" type="ORF">MM415B01226_0032</name>
    <name evidence="1" type="ORF">TM448A01341_0021</name>
</gene>
<dbReference type="EMBL" id="MT141386">
    <property type="protein sequence ID" value="QJA59848.1"/>
    <property type="molecule type" value="Genomic_DNA"/>
</dbReference>
<dbReference type="EMBL" id="MT142390">
    <property type="protein sequence ID" value="QJA79681.1"/>
    <property type="molecule type" value="Genomic_DNA"/>
</dbReference>